<evidence type="ECO:0000259" key="6">
    <source>
        <dbReference type="Pfam" id="PF00881"/>
    </source>
</evidence>
<evidence type="ECO:0000256" key="2">
    <source>
        <dbReference type="ARBA" id="ARBA00022630"/>
    </source>
</evidence>
<dbReference type="OrthoDB" id="3181400at2"/>
<dbReference type="AlphaFoldDB" id="E8LLI0"/>
<dbReference type="PIRSF" id="PIRSF005426">
    <property type="entry name" value="Frp"/>
    <property type="match status" value="1"/>
</dbReference>
<comment type="caution">
    <text evidence="7">The sequence shown here is derived from an EMBL/GenBank/DDBJ whole genome shotgun (WGS) entry which is preliminary data.</text>
</comment>
<evidence type="ECO:0000256" key="5">
    <source>
        <dbReference type="PIRNR" id="PIRNR005426"/>
    </source>
</evidence>
<dbReference type="InterPro" id="IPR016446">
    <property type="entry name" value="Flavin_OxRdtase_Frp"/>
</dbReference>
<keyword evidence="8" id="KW-1185">Reference proteome</keyword>
<evidence type="ECO:0000313" key="7">
    <source>
        <dbReference type="EMBL" id="EFY06627.1"/>
    </source>
</evidence>
<dbReference type="PANTHER" id="PTHR43425">
    <property type="entry name" value="OXYGEN-INSENSITIVE NADPH NITROREDUCTASE"/>
    <property type="match status" value="1"/>
</dbReference>
<evidence type="ECO:0000256" key="3">
    <source>
        <dbReference type="ARBA" id="ARBA00022643"/>
    </source>
</evidence>
<dbReference type="PANTHER" id="PTHR43425:SF2">
    <property type="entry name" value="OXYGEN-INSENSITIVE NADPH NITROREDUCTASE"/>
    <property type="match status" value="1"/>
</dbReference>
<proteinExistence type="inferred from homology"/>
<name>E8LLI0_SUCHY</name>
<dbReference type="InterPro" id="IPR029479">
    <property type="entry name" value="Nitroreductase"/>
</dbReference>
<keyword evidence="3 5" id="KW-0288">FMN</keyword>
<keyword evidence="2 5" id="KW-0285">Flavoprotein</keyword>
<comment type="similarity">
    <text evidence="1 5">Belongs to the flavin oxidoreductase frp family.</text>
</comment>
<keyword evidence="5" id="KW-0521">NADP</keyword>
<dbReference type="InterPro" id="IPR000415">
    <property type="entry name" value="Nitroreductase-like"/>
</dbReference>
<evidence type="ECO:0000256" key="1">
    <source>
        <dbReference type="ARBA" id="ARBA00008366"/>
    </source>
</evidence>
<keyword evidence="4 5" id="KW-0560">Oxidoreductase</keyword>
<reference evidence="7 8" key="1">
    <citation type="submission" date="2011-01" db="EMBL/GenBank/DDBJ databases">
        <authorList>
            <person name="Weinstock G."/>
            <person name="Sodergren E."/>
            <person name="Clifton S."/>
            <person name="Fulton L."/>
            <person name="Fulton B."/>
            <person name="Courtney L."/>
            <person name="Fronick C."/>
            <person name="Harrison M."/>
            <person name="Strong C."/>
            <person name="Farmer C."/>
            <person name="Delahaunty K."/>
            <person name="Markovic C."/>
            <person name="Hall O."/>
            <person name="Minx P."/>
            <person name="Tomlinson C."/>
            <person name="Mitreva M."/>
            <person name="Hou S."/>
            <person name="Chen J."/>
            <person name="Wollam A."/>
            <person name="Pepin K.H."/>
            <person name="Johnson M."/>
            <person name="Bhonagiri V."/>
            <person name="Zhang X."/>
            <person name="Suruliraj S."/>
            <person name="Warren W."/>
            <person name="Chinwalla A."/>
            <person name="Mardis E.R."/>
            <person name="Wilson R.K."/>
        </authorList>
    </citation>
    <scope>NUCLEOTIDE SEQUENCE [LARGE SCALE GENOMIC DNA]</scope>
    <source>
        <strain evidence="8">DSM 22608 / JCM 16073 / KCTC 15190 / YIT 12066</strain>
    </source>
</reference>
<dbReference type="GO" id="GO:0016491">
    <property type="term" value="F:oxidoreductase activity"/>
    <property type="evidence" value="ECO:0007669"/>
    <property type="project" value="UniProtKB-UniRule"/>
</dbReference>
<gene>
    <name evidence="7" type="ORF">HMPREF9444_01593</name>
</gene>
<dbReference type="Proteomes" id="UP000018458">
    <property type="component" value="Unassembled WGS sequence"/>
</dbReference>
<dbReference type="Gene3D" id="3.40.109.10">
    <property type="entry name" value="NADH Oxidase"/>
    <property type="match status" value="1"/>
</dbReference>
<dbReference type="HOGENOM" id="CLU_070764_0_2_6"/>
<dbReference type="eggNOG" id="COG0778">
    <property type="taxonomic scope" value="Bacteria"/>
</dbReference>
<dbReference type="SUPFAM" id="SSF55469">
    <property type="entry name" value="FMN-dependent nitroreductase-like"/>
    <property type="match status" value="1"/>
</dbReference>
<dbReference type="EMBL" id="AEVO01000104">
    <property type="protein sequence ID" value="EFY06627.1"/>
    <property type="molecule type" value="Genomic_DNA"/>
</dbReference>
<dbReference type="STRING" id="762983.HMPREF9444_01593"/>
<sequence>MELKMSETLKVIEHHQSMRNYTGRLLTEEEVSNLQDAMLQTSTSCFLQDVTVIRVTDREKLEVIAKCAGGQEHIANCAEFWMFCIDYTKLQKSVALPPSKIPFKLLYSGLNDVALACQNVLTAAESMGLGGVIIGGYKKQIDVVSELLKVPYGILPALGLCLGVPDENFREEQKPRLPKHWFFSENEYQDPFDENELAQYDEKMAEYYKNRQHQAKEDMNWTKASKAMLSGKNDGGLLVRYIKEQGFILENE</sequence>
<evidence type="ECO:0000313" key="8">
    <source>
        <dbReference type="Proteomes" id="UP000018458"/>
    </source>
</evidence>
<evidence type="ECO:0000256" key="4">
    <source>
        <dbReference type="ARBA" id="ARBA00023002"/>
    </source>
</evidence>
<feature type="domain" description="Nitroreductase" evidence="6">
    <location>
        <begin position="112"/>
        <end position="163"/>
    </location>
</feature>
<organism evidence="7 8">
    <name type="scientific">Succinatimonas hippei (strain DSM 22608 / JCM 16073 / KCTC 15190 / YIT 12066)</name>
    <dbReference type="NCBI Taxonomy" id="762983"/>
    <lineage>
        <taxon>Bacteria</taxon>
        <taxon>Pseudomonadati</taxon>
        <taxon>Pseudomonadota</taxon>
        <taxon>Gammaproteobacteria</taxon>
        <taxon>Aeromonadales</taxon>
        <taxon>Succinivibrionaceae</taxon>
        <taxon>Succinatimonas</taxon>
    </lineage>
</organism>
<protein>
    <submittedName>
        <fullName evidence="7">Nitroreductase family protein</fullName>
    </submittedName>
</protein>
<dbReference type="Pfam" id="PF00881">
    <property type="entry name" value="Nitroreductase"/>
    <property type="match status" value="1"/>
</dbReference>
<accession>E8LLI0</accession>